<keyword evidence="1" id="KW-0472">Membrane</keyword>
<comment type="caution">
    <text evidence="2">The sequence shown here is derived from an EMBL/GenBank/DDBJ whole genome shotgun (WGS) entry which is preliminary data.</text>
</comment>
<organism evidence="2 3">
    <name type="scientific">Pseudoalteromonas caenipelagi</name>
    <dbReference type="NCBI Taxonomy" id="2726988"/>
    <lineage>
        <taxon>Bacteria</taxon>
        <taxon>Pseudomonadati</taxon>
        <taxon>Pseudomonadota</taxon>
        <taxon>Gammaproteobacteria</taxon>
        <taxon>Alteromonadales</taxon>
        <taxon>Pseudoalteromonadaceae</taxon>
        <taxon>Pseudoalteromonas</taxon>
    </lineage>
</organism>
<keyword evidence="1" id="KW-0812">Transmembrane</keyword>
<reference evidence="2 3" key="1">
    <citation type="submission" date="2020-04" db="EMBL/GenBank/DDBJ databases">
        <title>Pseudoalteromonas caenipelagi sp. nov., isolated from a tidal flat.</title>
        <authorList>
            <person name="Park S."/>
            <person name="Yoon J.-H."/>
        </authorList>
    </citation>
    <scope>NUCLEOTIDE SEQUENCE [LARGE SCALE GENOMIC DNA]</scope>
    <source>
        <strain evidence="2 3">JBTF-M23</strain>
    </source>
</reference>
<dbReference type="Proteomes" id="UP000586305">
    <property type="component" value="Unassembled WGS sequence"/>
</dbReference>
<feature type="transmembrane region" description="Helical" evidence="1">
    <location>
        <begin position="43"/>
        <end position="67"/>
    </location>
</feature>
<evidence type="ECO:0000256" key="1">
    <source>
        <dbReference type="SAM" id="Phobius"/>
    </source>
</evidence>
<dbReference type="RefSeq" id="WP_171626729.1">
    <property type="nucleotide sequence ID" value="NZ_JABBPG010000006.1"/>
</dbReference>
<dbReference type="AlphaFoldDB" id="A0A849VEV3"/>
<gene>
    <name evidence="2" type="ORF">HG263_15350</name>
</gene>
<keyword evidence="1" id="KW-1133">Transmembrane helix</keyword>
<accession>A0A849VEV3</accession>
<dbReference type="SUPFAM" id="SSF103473">
    <property type="entry name" value="MFS general substrate transporter"/>
    <property type="match status" value="1"/>
</dbReference>
<feature type="transmembrane region" description="Helical" evidence="1">
    <location>
        <begin position="12"/>
        <end position="31"/>
    </location>
</feature>
<keyword evidence="3" id="KW-1185">Reference proteome</keyword>
<proteinExistence type="predicted"/>
<name>A0A849VEV3_9GAMM</name>
<protein>
    <submittedName>
        <fullName evidence="2">Uncharacterized protein</fullName>
    </submittedName>
</protein>
<evidence type="ECO:0000313" key="2">
    <source>
        <dbReference type="EMBL" id="NOU51912.1"/>
    </source>
</evidence>
<evidence type="ECO:0000313" key="3">
    <source>
        <dbReference type="Proteomes" id="UP000586305"/>
    </source>
</evidence>
<dbReference type="InterPro" id="IPR036259">
    <property type="entry name" value="MFS_trans_sf"/>
</dbReference>
<sequence>MALPFTLASALFGYGLVMVVFGGYFSLYMGLVTTYFHEQAGTANALIGAIELLLFTLLAVACNAYFISTPSDIAWLILGVAMLLGWAWGTLFIKNSKLDVISNIESKQ</sequence>
<feature type="transmembrane region" description="Helical" evidence="1">
    <location>
        <begin position="73"/>
        <end position="93"/>
    </location>
</feature>
<dbReference type="EMBL" id="JABBPG010000006">
    <property type="protein sequence ID" value="NOU51912.1"/>
    <property type="molecule type" value="Genomic_DNA"/>
</dbReference>